<dbReference type="AlphaFoldDB" id="A0A1V9XLA3"/>
<organism evidence="1 2">
    <name type="scientific">Tropilaelaps mercedesae</name>
    <dbReference type="NCBI Taxonomy" id="418985"/>
    <lineage>
        <taxon>Eukaryota</taxon>
        <taxon>Metazoa</taxon>
        <taxon>Ecdysozoa</taxon>
        <taxon>Arthropoda</taxon>
        <taxon>Chelicerata</taxon>
        <taxon>Arachnida</taxon>
        <taxon>Acari</taxon>
        <taxon>Parasitiformes</taxon>
        <taxon>Mesostigmata</taxon>
        <taxon>Gamasina</taxon>
        <taxon>Dermanyssoidea</taxon>
        <taxon>Laelapidae</taxon>
        <taxon>Tropilaelaps</taxon>
    </lineage>
</organism>
<evidence type="ECO:0000313" key="2">
    <source>
        <dbReference type="Proteomes" id="UP000192247"/>
    </source>
</evidence>
<evidence type="ECO:0000313" key="1">
    <source>
        <dbReference type="EMBL" id="OQR74320.1"/>
    </source>
</evidence>
<gene>
    <name evidence="1" type="ORF">BIW11_03440</name>
</gene>
<accession>A0A1V9XLA3</accession>
<reference evidence="1 2" key="1">
    <citation type="journal article" date="2017" name="Gigascience">
        <title>Draft genome of the honey bee ectoparasitic mite, Tropilaelaps mercedesae, is shaped by the parasitic life history.</title>
        <authorList>
            <person name="Dong X."/>
            <person name="Armstrong S.D."/>
            <person name="Xia D."/>
            <person name="Makepeace B.L."/>
            <person name="Darby A.C."/>
            <person name="Kadowaki T."/>
        </authorList>
    </citation>
    <scope>NUCLEOTIDE SEQUENCE [LARGE SCALE GENOMIC DNA]</scope>
    <source>
        <strain evidence="1">Wuxi-XJTLU</strain>
    </source>
</reference>
<comment type="caution">
    <text evidence="1">The sequence shown here is derived from an EMBL/GenBank/DDBJ whole genome shotgun (WGS) entry which is preliminary data.</text>
</comment>
<keyword evidence="2" id="KW-1185">Reference proteome</keyword>
<dbReference type="InParanoid" id="A0A1V9XLA3"/>
<dbReference type="EMBL" id="MNPL01008225">
    <property type="protein sequence ID" value="OQR74320.1"/>
    <property type="molecule type" value="Genomic_DNA"/>
</dbReference>
<name>A0A1V9XLA3_9ACAR</name>
<proteinExistence type="predicted"/>
<dbReference type="Proteomes" id="UP000192247">
    <property type="component" value="Unassembled WGS sequence"/>
</dbReference>
<sequence>MSSSSAKVPSLKVDFSEQEWREQLPEESYFLFRLKGTEVEGSEQISSLRMAELSTGN</sequence>
<protein>
    <submittedName>
        <fullName evidence="1">Uncharacterized protein</fullName>
    </submittedName>
</protein>